<comment type="caution">
    <text evidence="2">The sequence shown here is derived from an EMBL/GenBank/DDBJ whole genome shotgun (WGS) entry which is preliminary data.</text>
</comment>
<protein>
    <recommendedName>
        <fullName evidence="4">LPXTG cell wall anchor domain-containing protein</fullName>
    </recommendedName>
</protein>
<keyword evidence="1" id="KW-0812">Transmembrane</keyword>
<sequence length="398" mass="40670">MPRTIRTAGPSRSTGTAHRWRITLAGLVAAALAAVGIALAAPASAEELPPTESSIEVTVTDCATYGGLGSIHYVVRDPFVFYQDFVTIIDGTGAFVHEATYVDDTEFEADVPLAPGAYTVIYTVERETGGANIDSREVTVGACPDLDVAVTPVSCSLGRDGIVSVTFSGLIPGEVYGYEVLGGGTSSAGPLVADSETVTREFDRLPPGNYYAYAQWLPPEGEESSTPMYDWRAFAVEPCQPALDVTVTECTVAGGDGTLHVAIGDLLADVVYTVDVVRAGSATVLETHTVTADASGQASLDLSLAPGATYTVTVTGSWTAPPYEEPPFIGGGDFVPLGTVALTASSDAALAPCPVAPATPATLAASGADVAGLGGAALLLVGIGAAILVSRRGARRPN</sequence>
<reference evidence="3" key="1">
    <citation type="journal article" date="2019" name="Int. J. Syst. Evol. Microbiol.">
        <title>The Global Catalogue of Microorganisms (GCM) 10K type strain sequencing project: providing services to taxonomists for standard genome sequencing and annotation.</title>
        <authorList>
            <consortium name="The Broad Institute Genomics Platform"/>
            <consortium name="The Broad Institute Genome Sequencing Center for Infectious Disease"/>
            <person name="Wu L."/>
            <person name="Ma J."/>
        </authorList>
    </citation>
    <scope>NUCLEOTIDE SEQUENCE [LARGE SCALE GENOMIC DNA]</scope>
    <source>
        <strain evidence="3">CGMCC 1.12192</strain>
    </source>
</reference>
<keyword evidence="1" id="KW-0472">Membrane</keyword>
<dbReference type="Proteomes" id="UP001595960">
    <property type="component" value="Unassembled WGS sequence"/>
</dbReference>
<name>A0ABV9R3T1_9MICO</name>
<accession>A0ABV9R3T1</accession>
<dbReference type="RefSeq" id="WP_204391999.1">
    <property type="nucleotide sequence ID" value="NZ_JAFBBW010000001.1"/>
</dbReference>
<evidence type="ECO:0000256" key="1">
    <source>
        <dbReference type="SAM" id="Phobius"/>
    </source>
</evidence>
<gene>
    <name evidence="2" type="ORF">ACFPER_08300</name>
</gene>
<dbReference type="EMBL" id="JBHSJC010000001">
    <property type="protein sequence ID" value="MFC4828783.1"/>
    <property type="molecule type" value="Genomic_DNA"/>
</dbReference>
<keyword evidence="1" id="KW-1133">Transmembrane helix</keyword>
<proteinExistence type="predicted"/>
<evidence type="ECO:0000313" key="2">
    <source>
        <dbReference type="EMBL" id="MFC4828783.1"/>
    </source>
</evidence>
<keyword evidence="3" id="KW-1185">Reference proteome</keyword>
<evidence type="ECO:0008006" key="4">
    <source>
        <dbReference type="Google" id="ProtNLM"/>
    </source>
</evidence>
<organism evidence="2 3">
    <name type="scientific">Agromyces aurantiacus</name>
    <dbReference type="NCBI Taxonomy" id="165814"/>
    <lineage>
        <taxon>Bacteria</taxon>
        <taxon>Bacillati</taxon>
        <taxon>Actinomycetota</taxon>
        <taxon>Actinomycetes</taxon>
        <taxon>Micrococcales</taxon>
        <taxon>Microbacteriaceae</taxon>
        <taxon>Agromyces</taxon>
    </lineage>
</organism>
<feature type="transmembrane region" description="Helical" evidence="1">
    <location>
        <begin position="370"/>
        <end position="389"/>
    </location>
</feature>
<evidence type="ECO:0000313" key="3">
    <source>
        <dbReference type="Proteomes" id="UP001595960"/>
    </source>
</evidence>